<protein>
    <recommendedName>
        <fullName evidence="2">Phenylacetate--CoA ligase family protein</fullName>
    </recommendedName>
</protein>
<dbReference type="AlphaFoldDB" id="A0A3B0QY30"/>
<dbReference type="SUPFAM" id="SSF56801">
    <property type="entry name" value="Acetyl-CoA synthetase-like"/>
    <property type="match status" value="1"/>
</dbReference>
<name>A0A3B0QY30_9ZZZZ</name>
<dbReference type="InterPro" id="IPR042099">
    <property type="entry name" value="ANL_N_sf"/>
</dbReference>
<dbReference type="InterPro" id="IPR053158">
    <property type="entry name" value="CapK_Type1_Caps_Biosynth"/>
</dbReference>
<sequence>MITPRTSVSGIFWPALPGAAASSMLAVLYQLEQSQWLSAEQIRHQQFRQLATLLGHAYETVPFYRKRLEKAGFSPRRGVNAEIFSNLELLRRSDIQLSKEALLSRNIPKDHGELFEYRTSGSTGMPIRAVGTEITRFFWRVYTLRDHLWHKRDLSGKLASIRTTVKDGISSGWGISTDEVYKTGQCVMLNIKTDINEQMRWLDGQQPNYLISHPSNIYALAKRSIEEGITLAGLHQVRAFGEVVTPQLRAICKEAWAVPVVDVYSAEEIGYIAIQCPEGEAYHIQSESLLVEVLDEEGRQCAPGEVGRIVITTLQNFAMPLLRYEIGDYGEAAAPCACGRGLAVLRRIMGRQRNLITLPGGRQHWPSFPEESWGHIAPVRQIQLVQKSLERIELRLVADRKLTGGEEGQFTGVMQEKLGHPFSITFKYLSKIERSVNNKYEDFISEISP</sequence>
<reference evidence="1" key="1">
    <citation type="submission" date="2018-06" db="EMBL/GenBank/DDBJ databases">
        <authorList>
            <person name="Zhirakovskaya E."/>
        </authorList>
    </citation>
    <scope>NUCLEOTIDE SEQUENCE</scope>
</reference>
<dbReference type="EMBL" id="UOEA01000078">
    <property type="protein sequence ID" value="VAV84981.1"/>
    <property type="molecule type" value="Genomic_DNA"/>
</dbReference>
<accession>A0A3B0QY30</accession>
<organism evidence="1">
    <name type="scientific">hydrothermal vent metagenome</name>
    <dbReference type="NCBI Taxonomy" id="652676"/>
    <lineage>
        <taxon>unclassified sequences</taxon>
        <taxon>metagenomes</taxon>
        <taxon>ecological metagenomes</taxon>
    </lineage>
</organism>
<dbReference type="PANTHER" id="PTHR36932">
    <property type="entry name" value="CAPSULAR POLYSACCHARIDE BIOSYNTHESIS PROTEIN"/>
    <property type="match status" value="1"/>
</dbReference>
<dbReference type="Gene3D" id="3.40.50.12780">
    <property type="entry name" value="N-terminal domain of ligase-like"/>
    <property type="match status" value="1"/>
</dbReference>
<gene>
    <name evidence="1" type="ORF">MNBD_DELTA01-8</name>
</gene>
<proteinExistence type="predicted"/>
<evidence type="ECO:0008006" key="2">
    <source>
        <dbReference type="Google" id="ProtNLM"/>
    </source>
</evidence>
<evidence type="ECO:0000313" key="1">
    <source>
        <dbReference type="EMBL" id="VAV84981.1"/>
    </source>
</evidence>
<dbReference type="PANTHER" id="PTHR36932:SF1">
    <property type="entry name" value="CAPSULAR POLYSACCHARIDE BIOSYNTHESIS PROTEIN"/>
    <property type="match status" value="1"/>
</dbReference>